<dbReference type="SUPFAM" id="SSF75704">
    <property type="entry name" value="Mitotic arrest deficient-like 1, Mad1"/>
    <property type="match status" value="1"/>
</dbReference>
<evidence type="ECO:0000256" key="1">
    <source>
        <dbReference type="SAM" id="Coils"/>
    </source>
</evidence>
<protein>
    <submittedName>
        <fullName evidence="2">Uncharacterized protein</fullName>
    </submittedName>
</protein>
<dbReference type="AlphaFoldDB" id="A0A0G1HJ86"/>
<feature type="coiled-coil region" evidence="1">
    <location>
        <begin position="13"/>
        <end position="40"/>
    </location>
</feature>
<comment type="caution">
    <text evidence="2">The sequence shown here is derived from an EMBL/GenBank/DDBJ whole genome shotgun (WGS) entry which is preliminary data.</text>
</comment>
<accession>A0A0G1HJ86</accession>
<organism evidence="2 3">
    <name type="scientific">Candidatus Collierbacteria bacterium GW2011_GWF2_44_15</name>
    <dbReference type="NCBI Taxonomy" id="1618404"/>
    <lineage>
        <taxon>Bacteria</taxon>
        <taxon>Candidatus Collieribacteriota</taxon>
    </lineage>
</organism>
<keyword evidence="1" id="KW-0175">Coiled coil</keyword>
<dbReference type="Proteomes" id="UP000033861">
    <property type="component" value="Unassembled WGS sequence"/>
</dbReference>
<name>A0A0G1HJ86_9BACT</name>
<proteinExistence type="predicted"/>
<evidence type="ECO:0000313" key="3">
    <source>
        <dbReference type="Proteomes" id="UP000033861"/>
    </source>
</evidence>
<evidence type="ECO:0000313" key="2">
    <source>
        <dbReference type="EMBL" id="KKT46603.1"/>
    </source>
</evidence>
<gene>
    <name evidence="2" type="ORF">UW35_C0011G0014</name>
</gene>
<dbReference type="EMBL" id="LCHZ01000011">
    <property type="protein sequence ID" value="KKT46603.1"/>
    <property type="molecule type" value="Genomic_DNA"/>
</dbReference>
<sequence length="44" mass="5293">MTFVNVSWFDPDINQTSSRIDKLEKENQELKDRIKRIEEKLGIQ</sequence>
<reference evidence="2 3" key="1">
    <citation type="journal article" date="2015" name="Nature">
        <title>rRNA introns, odd ribosomes, and small enigmatic genomes across a large radiation of phyla.</title>
        <authorList>
            <person name="Brown C.T."/>
            <person name="Hug L.A."/>
            <person name="Thomas B.C."/>
            <person name="Sharon I."/>
            <person name="Castelle C.J."/>
            <person name="Singh A."/>
            <person name="Wilkins M.J."/>
            <person name="Williams K.H."/>
            <person name="Banfield J.F."/>
        </authorList>
    </citation>
    <scope>NUCLEOTIDE SEQUENCE [LARGE SCALE GENOMIC DNA]</scope>
</reference>